<sequence>MLNINPPTQPSPHGGREEREREEGPQRDRVVTIERLKTEAGFFGLVNLEAKLKQMKEAVETEAKAAHRDNQYRKTLVLRTNSSDTRHKIHLWMINPARIPTPESLESLCDSNPSGSRPHGLVGNIHVMSRNEYMFDAVVGHAVAPDPSAYMYCVDERDEWKSLVLRDSVFVGGLRVPSVVDIGEGLVVVVSSTHRPWPSPLLRSSPVNVLRPHHPPQRLGVAFSTLQSTLTTAREPSSIFHAMFDADNGWALANKDEQGRYFLDRNPRMLEVVLEWLRTRVVEGGKSDDAGVVAVESVRAEAEYFGLVNLEKEMRDMREREERSGEDGGCKRALLIPGGQRRLLPPNSSMFDQPTSFSERGIFNATRKIWF</sequence>
<dbReference type="InterPro" id="IPR011333">
    <property type="entry name" value="SKP1/BTB/POZ_sf"/>
</dbReference>
<dbReference type="EMBL" id="KQ965759">
    <property type="protein sequence ID" value="KXS15862.1"/>
    <property type="molecule type" value="Genomic_DNA"/>
</dbReference>
<dbReference type="PANTHER" id="PTHR14499">
    <property type="entry name" value="POTASSIUM CHANNEL TETRAMERIZATION DOMAIN-CONTAINING"/>
    <property type="match status" value="1"/>
</dbReference>
<dbReference type="STRING" id="1344416.A0A139AGA9"/>
<evidence type="ECO:0000256" key="1">
    <source>
        <dbReference type="SAM" id="MobiDB-lite"/>
    </source>
</evidence>
<name>A0A139AGA9_GONPJ</name>
<dbReference type="Proteomes" id="UP000070544">
    <property type="component" value="Unassembled WGS sequence"/>
</dbReference>
<evidence type="ECO:0000313" key="4">
    <source>
        <dbReference type="Proteomes" id="UP000070544"/>
    </source>
</evidence>
<dbReference type="Pfam" id="PF02214">
    <property type="entry name" value="BTB_2"/>
    <property type="match status" value="1"/>
</dbReference>
<keyword evidence="4" id="KW-1185">Reference proteome</keyword>
<dbReference type="OrthoDB" id="2161849at2759"/>
<feature type="domain" description="Potassium channel tetramerisation-type BTB" evidence="2">
    <location>
        <begin position="220"/>
        <end position="310"/>
    </location>
</feature>
<evidence type="ECO:0000259" key="2">
    <source>
        <dbReference type="Pfam" id="PF02214"/>
    </source>
</evidence>
<feature type="compositionally biased region" description="Basic and acidic residues" evidence="1">
    <location>
        <begin position="14"/>
        <end position="28"/>
    </location>
</feature>
<dbReference type="Gene3D" id="3.30.710.10">
    <property type="entry name" value="Potassium Channel Kv1.1, Chain A"/>
    <property type="match status" value="1"/>
</dbReference>
<evidence type="ECO:0000313" key="3">
    <source>
        <dbReference type="EMBL" id="KXS15862.1"/>
    </source>
</evidence>
<gene>
    <name evidence="3" type="ORF">M427DRAFT_32030</name>
</gene>
<dbReference type="InterPro" id="IPR003131">
    <property type="entry name" value="T1-type_BTB"/>
</dbReference>
<dbReference type="AlphaFoldDB" id="A0A139AGA9"/>
<organism evidence="3 4">
    <name type="scientific">Gonapodya prolifera (strain JEL478)</name>
    <name type="common">Monoblepharis prolifera</name>
    <dbReference type="NCBI Taxonomy" id="1344416"/>
    <lineage>
        <taxon>Eukaryota</taxon>
        <taxon>Fungi</taxon>
        <taxon>Fungi incertae sedis</taxon>
        <taxon>Chytridiomycota</taxon>
        <taxon>Chytridiomycota incertae sedis</taxon>
        <taxon>Monoblepharidomycetes</taxon>
        <taxon>Monoblepharidales</taxon>
        <taxon>Gonapodyaceae</taxon>
        <taxon>Gonapodya</taxon>
    </lineage>
</organism>
<reference evidence="3 4" key="1">
    <citation type="journal article" date="2015" name="Genome Biol. Evol.">
        <title>Phylogenomic analyses indicate that early fungi evolved digesting cell walls of algal ancestors of land plants.</title>
        <authorList>
            <person name="Chang Y."/>
            <person name="Wang S."/>
            <person name="Sekimoto S."/>
            <person name="Aerts A.L."/>
            <person name="Choi C."/>
            <person name="Clum A."/>
            <person name="LaButti K.M."/>
            <person name="Lindquist E.A."/>
            <person name="Yee Ngan C."/>
            <person name="Ohm R.A."/>
            <person name="Salamov A.A."/>
            <person name="Grigoriev I.V."/>
            <person name="Spatafora J.W."/>
            <person name="Berbee M.L."/>
        </authorList>
    </citation>
    <scope>NUCLEOTIDE SEQUENCE [LARGE SCALE GENOMIC DNA]</scope>
    <source>
        <strain evidence="3 4">JEL478</strain>
    </source>
</reference>
<proteinExistence type="predicted"/>
<dbReference type="SUPFAM" id="SSF54695">
    <property type="entry name" value="POZ domain"/>
    <property type="match status" value="1"/>
</dbReference>
<accession>A0A139AGA9</accession>
<dbReference type="GO" id="GO:0051260">
    <property type="term" value="P:protein homooligomerization"/>
    <property type="evidence" value="ECO:0007669"/>
    <property type="project" value="InterPro"/>
</dbReference>
<dbReference type="PANTHER" id="PTHR14499:SF136">
    <property type="entry name" value="GH08630P"/>
    <property type="match status" value="1"/>
</dbReference>
<feature type="region of interest" description="Disordered" evidence="1">
    <location>
        <begin position="1"/>
        <end position="28"/>
    </location>
</feature>
<protein>
    <recommendedName>
        <fullName evidence="2">Potassium channel tetramerisation-type BTB domain-containing protein</fullName>
    </recommendedName>
</protein>